<evidence type="ECO:0000313" key="3">
    <source>
        <dbReference type="Proteomes" id="UP000264072"/>
    </source>
</evidence>
<keyword evidence="1" id="KW-0472">Membrane</keyword>
<feature type="transmembrane region" description="Helical" evidence="1">
    <location>
        <begin position="123"/>
        <end position="147"/>
    </location>
</feature>
<evidence type="ECO:0000313" key="2">
    <source>
        <dbReference type="EMBL" id="HAZ29773.1"/>
    </source>
</evidence>
<keyword evidence="1" id="KW-0812">Transmembrane</keyword>
<gene>
    <name evidence="2" type="ORF">DCY43_03475</name>
</gene>
<dbReference type="EMBL" id="DNHX01000033">
    <property type="protein sequence ID" value="HAZ29773.1"/>
    <property type="molecule type" value="Genomic_DNA"/>
</dbReference>
<feature type="transmembrane region" description="Helical" evidence="1">
    <location>
        <begin position="403"/>
        <end position="422"/>
    </location>
</feature>
<feature type="transmembrane region" description="Helical" evidence="1">
    <location>
        <begin position="253"/>
        <end position="273"/>
    </location>
</feature>
<feature type="transmembrane region" description="Helical" evidence="1">
    <location>
        <begin position="434"/>
        <end position="453"/>
    </location>
</feature>
<proteinExistence type="predicted"/>
<feature type="transmembrane region" description="Helical" evidence="1">
    <location>
        <begin position="208"/>
        <end position="241"/>
    </location>
</feature>
<dbReference type="Proteomes" id="UP000264072">
    <property type="component" value="Unassembled WGS sequence"/>
</dbReference>
<feature type="transmembrane region" description="Helical" evidence="1">
    <location>
        <begin position="31"/>
        <end position="47"/>
    </location>
</feature>
<name>A0A351JU03_UNCKA</name>
<keyword evidence="1" id="KW-1133">Transmembrane helix</keyword>
<feature type="transmembrane region" description="Helical" evidence="1">
    <location>
        <begin position="159"/>
        <end position="177"/>
    </location>
</feature>
<dbReference type="AlphaFoldDB" id="A0A351JU03"/>
<protein>
    <submittedName>
        <fullName evidence="2">Uncharacterized protein</fullName>
    </submittedName>
</protein>
<feature type="transmembrane region" description="Helical" evidence="1">
    <location>
        <begin position="7"/>
        <end position="25"/>
    </location>
</feature>
<sequence length="590" mass="67095">MRRIPDNVRYTLICAVILGAVVTYYFFRFHLVPVLIAFYFVVTLVRRSRHLRTVKLPQVLVVSIIALYLLFAYFNTRIDSIDGLNYSLRFASLVKDKGYVAILENPIKPYLGEMLLGLTWRFFGFRAMHLMLGLWAVLSALLAYKLFTKVFPTNTELRRRGLLLFVLSSPVLALALHEFKTDLLLVTLVLGSFLLLFELFVNAKTFHLPLIALLCGLSILVKTSSTPAALLITLVAFLQVAKAEKLRSALPRILSGVILFFSPIFIWGTFFGVTVPSFEEEIRVPSVLSKNPRHLYLTRDPKILAACIEERDTKDYGSFIFGARSPLVLIQPYFYLTRTNAYSFSEQGLQNLGPFLYVGLVLLMAAPLIFGWRKLQPIHKALYIVSLGTLACFYYFVSAIYWYIIFLFPLSSAIVVYLISTLKNHRLKEVLVNLLYAGLALNVFLALKTTLLVSHPMAEITQTALEGTMASGVYLHNKKLERLAQNGLILNASEHKDLIPVTFMTDNDAKVLKSNYYFASASKPPDEMYQELRDLGIKYITVDKYSLYSQWYQGCPKENNKILLAFLEKYTIPVFFHSDTGSPNIFELKD</sequence>
<reference evidence="2 3" key="1">
    <citation type="journal article" date="2018" name="Nat. Biotechnol.">
        <title>A standardized bacterial taxonomy based on genome phylogeny substantially revises the tree of life.</title>
        <authorList>
            <person name="Parks D.H."/>
            <person name="Chuvochina M."/>
            <person name="Waite D.W."/>
            <person name="Rinke C."/>
            <person name="Skarshewski A."/>
            <person name="Chaumeil P.A."/>
            <person name="Hugenholtz P."/>
        </authorList>
    </citation>
    <scope>NUCLEOTIDE SEQUENCE [LARGE SCALE GENOMIC DNA]</scope>
    <source>
        <strain evidence="2">UBA10185</strain>
    </source>
</reference>
<accession>A0A351JU03</accession>
<feature type="transmembrane region" description="Helical" evidence="1">
    <location>
        <begin position="355"/>
        <end position="372"/>
    </location>
</feature>
<feature type="transmembrane region" description="Helical" evidence="1">
    <location>
        <begin position="59"/>
        <end position="76"/>
    </location>
</feature>
<evidence type="ECO:0000256" key="1">
    <source>
        <dbReference type="SAM" id="Phobius"/>
    </source>
</evidence>
<feature type="transmembrane region" description="Helical" evidence="1">
    <location>
        <begin position="183"/>
        <end position="201"/>
    </location>
</feature>
<organism evidence="2 3">
    <name type="scientific">candidate division WWE3 bacterium</name>
    <dbReference type="NCBI Taxonomy" id="2053526"/>
    <lineage>
        <taxon>Bacteria</taxon>
        <taxon>Katanobacteria</taxon>
    </lineage>
</organism>
<comment type="caution">
    <text evidence="2">The sequence shown here is derived from an EMBL/GenBank/DDBJ whole genome shotgun (WGS) entry which is preliminary data.</text>
</comment>